<name>A0A6J5MH83_9CAUD</name>
<accession>A0A6J5MH83</accession>
<proteinExistence type="predicted"/>
<evidence type="ECO:0000313" key="1">
    <source>
        <dbReference type="EMBL" id="CAB4146375.1"/>
    </source>
</evidence>
<protein>
    <submittedName>
        <fullName evidence="1">Uncharacterized protein</fullName>
    </submittedName>
</protein>
<sequence>MTIENVPTKNLGALILQLVQNGLTFKARPLCEDFWTVEILGGY</sequence>
<reference evidence="1" key="1">
    <citation type="submission" date="2020-04" db="EMBL/GenBank/DDBJ databases">
        <authorList>
            <person name="Chiriac C."/>
            <person name="Salcher M."/>
            <person name="Ghai R."/>
            <person name="Kavagutti S V."/>
        </authorList>
    </citation>
    <scope>NUCLEOTIDE SEQUENCE</scope>
</reference>
<gene>
    <name evidence="1" type="ORF">UFOVP500_4</name>
</gene>
<organism evidence="1">
    <name type="scientific">uncultured Caudovirales phage</name>
    <dbReference type="NCBI Taxonomy" id="2100421"/>
    <lineage>
        <taxon>Viruses</taxon>
        <taxon>Duplodnaviria</taxon>
        <taxon>Heunggongvirae</taxon>
        <taxon>Uroviricota</taxon>
        <taxon>Caudoviricetes</taxon>
        <taxon>Peduoviridae</taxon>
        <taxon>Maltschvirus</taxon>
        <taxon>Maltschvirus maltsch</taxon>
    </lineage>
</organism>
<dbReference type="EMBL" id="LR796466">
    <property type="protein sequence ID" value="CAB4146375.1"/>
    <property type="molecule type" value="Genomic_DNA"/>
</dbReference>